<name>A0A0E9PBK0_ANGAN</name>
<organism evidence="1">
    <name type="scientific">Anguilla anguilla</name>
    <name type="common">European freshwater eel</name>
    <name type="synonym">Muraena anguilla</name>
    <dbReference type="NCBI Taxonomy" id="7936"/>
    <lineage>
        <taxon>Eukaryota</taxon>
        <taxon>Metazoa</taxon>
        <taxon>Chordata</taxon>
        <taxon>Craniata</taxon>
        <taxon>Vertebrata</taxon>
        <taxon>Euteleostomi</taxon>
        <taxon>Actinopterygii</taxon>
        <taxon>Neopterygii</taxon>
        <taxon>Teleostei</taxon>
        <taxon>Anguilliformes</taxon>
        <taxon>Anguillidae</taxon>
        <taxon>Anguilla</taxon>
    </lineage>
</organism>
<dbReference type="EMBL" id="GBXM01106920">
    <property type="protein sequence ID" value="JAH01657.1"/>
    <property type="molecule type" value="Transcribed_RNA"/>
</dbReference>
<dbReference type="AlphaFoldDB" id="A0A0E9PBK0"/>
<evidence type="ECO:0000313" key="1">
    <source>
        <dbReference type="EMBL" id="JAH01657.1"/>
    </source>
</evidence>
<protein>
    <submittedName>
        <fullName evidence="1">Uncharacterized protein</fullName>
    </submittedName>
</protein>
<reference evidence="1" key="1">
    <citation type="submission" date="2014-11" db="EMBL/GenBank/DDBJ databases">
        <authorList>
            <person name="Amaro Gonzalez C."/>
        </authorList>
    </citation>
    <scope>NUCLEOTIDE SEQUENCE</scope>
</reference>
<accession>A0A0E9PBK0</accession>
<sequence>MYISLKIVSNLPNSINI</sequence>
<proteinExistence type="predicted"/>
<reference evidence="1" key="2">
    <citation type="journal article" date="2015" name="Fish Shellfish Immunol.">
        <title>Early steps in the European eel (Anguilla anguilla)-Vibrio vulnificus interaction in the gills: Role of the RtxA13 toxin.</title>
        <authorList>
            <person name="Callol A."/>
            <person name="Pajuelo D."/>
            <person name="Ebbesson L."/>
            <person name="Teles M."/>
            <person name="MacKenzie S."/>
            <person name="Amaro C."/>
        </authorList>
    </citation>
    <scope>NUCLEOTIDE SEQUENCE</scope>
</reference>